<dbReference type="InterPro" id="IPR050564">
    <property type="entry name" value="F420-G6PD/mer"/>
</dbReference>
<feature type="domain" description="Luciferase-like" evidence="1">
    <location>
        <begin position="13"/>
        <end position="323"/>
    </location>
</feature>
<organism evidence="2 3">
    <name type="scientific">Actinomycetospora aurantiaca</name>
    <dbReference type="NCBI Taxonomy" id="3129233"/>
    <lineage>
        <taxon>Bacteria</taxon>
        <taxon>Bacillati</taxon>
        <taxon>Actinomycetota</taxon>
        <taxon>Actinomycetes</taxon>
        <taxon>Pseudonocardiales</taxon>
        <taxon>Pseudonocardiaceae</taxon>
        <taxon>Actinomycetospora</taxon>
    </lineage>
</organism>
<reference evidence="2 3" key="1">
    <citation type="submission" date="2024-03" db="EMBL/GenBank/DDBJ databases">
        <title>Actinomycetospora sp. OC33-EN08, a novel actinomycete isolated from wild orchid (Aerides multiflora).</title>
        <authorList>
            <person name="Suriyachadkun C."/>
        </authorList>
    </citation>
    <scope>NUCLEOTIDE SEQUENCE [LARGE SCALE GENOMIC DNA]</scope>
    <source>
        <strain evidence="2 3">OC33-EN08</strain>
    </source>
</reference>
<proteinExistence type="predicted"/>
<evidence type="ECO:0000259" key="1">
    <source>
        <dbReference type="Pfam" id="PF00296"/>
    </source>
</evidence>
<sequence length="369" mass="40277">MRLETLLPLGKVDPGLRAPERPLDLHTVADTAQLLEEIGYGGLAVEETKDDPFVVLALAAAATTRLRTTTAVTIAFPRSPTVMALQAWTQQKLSGGRFTLGLGTQVRGHIRRRYGMAWYPPAPWMREYVQALRTVWDTWQHGTPLDFHGDHYDLDLMVPLFDAGPIEHPAIPVHLAAVNPYMSAVAGEVADGIRPHPVCTPSYIAEVMLPAVRRGAARSGRTLADFRVCMKPLVASARTPEELDRKVEDARARIAFYASTPGYRAAFDHLGLSELAAGAKELSKAQRWDELPAMIDDETLHRFVVIGLHSEIGPRLLDRYASVITDVEFSIAVHDETDRAALADLAAVVQGADDGAARAAILGEGRADE</sequence>
<comment type="caution">
    <text evidence="2">The sequence shown here is derived from an EMBL/GenBank/DDBJ whole genome shotgun (WGS) entry which is preliminary data.</text>
</comment>
<dbReference type="Proteomes" id="UP001385809">
    <property type="component" value="Unassembled WGS sequence"/>
</dbReference>
<dbReference type="InterPro" id="IPR011251">
    <property type="entry name" value="Luciferase-like_dom"/>
</dbReference>
<dbReference type="GO" id="GO:0016491">
    <property type="term" value="F:oxidoreductase activity"/>
    <property type="evidence" value="ECO:0007669"/>
    <property type="project" value="UniProtKB-KW"/>
</dbReference>
<dbReference type="InterPro" id="IPR019919">
    <property type="entry name" value="Lucif-like_OxRdtase_MSMEG_2256"/>
</dbReference>
<dbReference type="InterPro" id="IPR036661">
    <property type="entry name" value="Luciferase-like_sf"/>
</dbReference>
<dbReference type="PANTHER" id="PTHR43244">
    <property type="match status" value="1"/>
</dbReference>
<evidence type="ECO:0000313" key="3">
    <source>
        <dbReference type="Proteomes" id="UP001385809"/>
    </source>
</evidence>
<evidence type="ECO:0000313" key="2">
    <source>
        <dbReference type="EMBL" id="MEJ2871365.1"/>
    </source>
</evidence>
<keyword evidence="3" id="KW-1185">Reference proteome</keyword>
<dbReference type="PANTHER" id="PTHR43244:SF2">
    <property type="entry name" value="CONSERVED HYPOTHETICAL ALANINE AND PROLINE-RICH PROTEIN"/>
    <property type="match status" value="1"/>
</dbReference>
<gene>
    <name evidence="2" type="ORF">WCD74_26645</name>
</gene>
<keyword evidence="2" id="KW-0560">Oxidoreductase</keyword>
<dbReference type="Gene3D" id="3.20.20.30">
    <property type="entry name" value="Luciferase-like domain"/>
    <property type="match status" value="1"/>
</dbReference>
<name>A0ABU8MXJ2_9PSEU</name>
<accession>A0ABU8MXJ2</accession>
<dbReference type="EC" id="1.-.-.-" evidence="2"/>
<dbReference type="EMBL" id="JBBEGN010000021">
    <property type="protein sequence ID" value="MEJ2871365.1"/>
    <property type="molecule type" value="Genomic_DNA"/>
</dbReference>
<dbReference type="Pfam" id="PF00296">
    <property type="entry name" value="Bac_luciferase"/>
    <property type="match status" value="1"/>
</dbReference>
<dbReference type="NCBIfam" id="TIGR03617">
    <property type="entry name" value="F420_MSMEG_2256"/>
    <property type="match status" value="1"/>
</dbReference>
<dbReference type="CDD" id="cd01097">
    <property type="entry name" value="Tetrahydromethanopterin_reductase"/>
    <property type="match status" value="1"/>
</dbReference>
<dbReference type="SUPFAM" id="SSF51679">
    <property type="entry name" value="Bacterial luciferase-like"/>
    <property type="match status" value="1"/>
</dbReference>
<protein>
    <submittedName>
        <fullName evidence="2">TIGR03617 family F420-dependent LLM class oxidoreductase</fullName>
        <ecNumber evidence="2">1.-.-.-</ecNumber>
    </submittedName>
</protein>
<dbReference type="RefSeq" id="WP_337697932.1">
    <property type="nucleotide sequence ID" value="NZ_JBBEGN010000021.1"/>
</dbReference>